<feature type="region of interest" description="Disordered" evidence="1">
    <location>
        <begin position="1"/>
        <end position="45"/>
    </location>
</feature>
<evidence type="ECO:0000256" key="1">
    <source>
        <dbReference type="SAM" id="MobiDB-lite"/>
    </source>
</evidence>
<organism evidence="2 3">
    <name type="scientific">Macrosiphum euphorbiae</name>
    <name type="common">potato aphid</name>
    <dbReference type="NCBI Taxonomy" id="13131"/>
    <lineage>
        <taxon>Eukaryota</taxon>
        <taxon>Metazoa</taxon>
        <taxon>Ecdysozoa</taxon>
        <taxon>Arthropoda</taxon>
        <taxon>Hexapoda</taxon>
        <taxon>Insecta</taxon>
        <taxon>Pterygota</taxon>
        <taxon>Neoptera</taxon>
        <taxon>Paraneoptera</taxon>
        <taxon>Hemiptera</taxon>
        <taxon>Sternorrhyncha</taxon>
        <taxon>Aphidomorpha</taxon>
        <taxon>Aphidoidea</taxon>
        <taxon>Aphididae</taxon>
        <taxon>Macrosiphini</taxon>
        <taxon>Macrosiphum</taxon>
    </lineage>
</organism>
<accession>A0AAV0VP33</accession>
<evidence type="ECO:0008006" key="4">
    <source>
        <dbReference type="Google" id="ProtNLM"/>
    </source>
</evidence>
<proteinExistence type="predicted"/>
<name>A0AAV0VP33_9HEMI</name>
<feature type="compositionally biased region" description="Polar residues" evidence="1">
    <location>
        <begin position="31"/>
        <end position="45"/>
    </location>
</feature>
<dbReference type="EMBL" id="CARXXK010000001">
    <property type="protein sequence ID" value="CAI6345365.1"/>
    <property type="molecule type" value="Genomic_DNA"/>
</dbReference>
<dbReference type="AlphaFoldDB" id="A0AAV0VP33"/>
<reference evidence="2 3" key="1">
    <citation type="submission" date="2023-01" db="EMBL/GenBank/DDBJ databases">
        <authorList>
            <person name="Whitehead M."/>
        </authorList>
    </citation>
    <scope>NUCLEOTIDE SEQUENCE [LARGE SCALE GENOMIC DNA]</scope>
</reference>
<evidence type="ECO:0000313" key="3">
    <source>
        <dbReference type="Proteomes" id="UP001160148"/>
    </source>
</evidence>
<dbReference type="Proteomes" id="UP001160148">
    <property type="component" value="Unassembled WGS sequence"/>
</dbReference>
<sequence>MYGAGQRRTTQPDRFDPSNYIHSPVLPVPNLDTTMGTPNGDPSQPLINIESPTVDSLQKQINDINTVFQQQFESLNHRLSEYNEKFQELSIRVGEVEIGTTQQLTRVQSEFHEEFVNLQGHIADIQTSNASYHDTTLQDSIQHTNSVQQQINAQIQSLTGRVCFMEGQSARLAAVENKVKNISFTSPTPAPPPRTTQAASRLPPISISHALSSNILSSTVLPQAPISNNSIPPHSISAINNSRDNQSLYNNNSNLSNNVSQLSSISMDPNRIPKYNGQLTPVHPADFLDKVDHYFLIHNAPDQVKINFVSDNFTGKALLWYTTLLPPPLIYAEFVTLFRDYFWSPSLQRQIRNELYRPYYHEDPSTLSEHAMDWINRARHLQPPIEQVEMVDQIISHFSYHLSLALRGLRILTTNDLVKELTYLQRSNGPSSAPNTPNNNNSNSHSQQPNSYNNSSGPSRQNNYPPRQNNYPPRQNNYPPRQNNYHRPQYPQSQNQAPSQQPEQGTPPTKNP</sequence>
<feature type="region of interest" description="Disordered" evidence="1">
    <location>
        <begin position="426"/>
        <end position="512"/>
    </location>
</feature>
<gene>
    <name evidence="2" type="ORF">MEUPH1_LOCUS2391</name>
</gene>
<feature type="compositionally biased region" description="Low complexity" evidence="1">
    <location>
        <begin position="427"/>
        <end position="504"/>
    </location>
</feature>
<evidence type="ECO:0000313" key="2">
    <source>
        <dbReference type="EMBL" id="CAI6345365.1"/>
    </source>
</evidence>
<comment type="caution">
    <text evidence="2">The sequence shown here is derived from an EMBL/GenBank/DDBJ whole genome shotgun (WGS) entry which is preliminary data.</text>
</comment>
<keyword evidence="3" id="KW-1185">Reference proteome</keyword>
<protein>
    <recommendedName>
        <fullName evidence="4">Retrotransposon gag domain-containing protein</fullName>
    </recommendedName>
</protein>